<reference evidence="1" key="1">
    <citation type="journal article" date="2018" name="DNA Res.">
        <title>Multiple hybrid de novo genome assembly of finger millet, an orphan allotetraploid crop.</title>
        <authorList>
            <person name="Hatakeyama M."/>
            <person name="Aluri S."/>
            <person name="Balachadran M.T."/>
            <person name="Sivarajan S.R."/>
            <person name="Patrignani A."/>
            <person name="Gruter S."/>
            <person name="Poveda L."/>
            <person name="Shimizu-Inatsugi R."/>
            <person name="Baeten J."/>
            <person name="Francoijs K.J."/>
            <person name="Nataraja K.N."/>
            <person name="Reddy Y.A.N."/>
            <person name="Phadnis S."/>
            <person name="Ravikumar R.L."/>
            <person name="Schlapbach R."/>
            <person name="Sreeman S.M."/>
            <person name="Shimizu K.K."/>
        </authorList>
    </citation>
    <scope>NUCLEOTIDE SEQUENCE</scope>
</reference>
<protein>
    <submittedName>
        <fullName evidence="1">Uncharacterized protein</fullName>
    </submittedName>
</protein>
<name>A0AAV5DYB7_ELECO</name>
<accession>A0AAV5DYB7</accession>
<comment type="caution">
    <text evidence="1">The sequence shown here is derived from an EMBL/GenBank/DDBJ whole genome shotgun (WGS) entry which is preliminary data.</text>
</comment>
<evidence type="ECO:0000313" key="2">
    <source>
        <dbReference type="Proteomes" id="UP001054889"/>
    </source>
</evidence>
<dbReference type="PANTHER" id="PTHR34591">
    <property type="entry name" value="OS03G0653100 PROTEIN-RELATED"/>
    <property type="match status" value="1"/>
</dbReference>
<reference evidence="1" key="2">
    <citation type="submission" date="2021-12" db="EMBL/GenBank/DDBJ databases">
        <title>Resequencing data analysis of finger millet.</title>
        <authorList>
            <person name="Hatakeyama M."/>
            <person name="Aluri S."/>
            <person name="Balachadran M.T."/>
            <person name="Sivarajan S.R."/>
            <person name="Poveda L."/>
            <person name="Shimizu-Inatsugi R."/>
            <person name="Schlapbach R."/>
            <person name="Sreeman S.M."/>
            <person name="Shimizu K.K."/>
        </authorList>
    </citation>
    <scope>NUCLEOTIDE SEQUENCE</scope>
</reference>
<evidence type="ECO:0000313" key="1">
    <source>
        <dbReference type="EMBL" id="GJN15457.1"/>
    </source>
</evidence>
<sequence length="338" mass="38934">MTWWLTSCPTWRHVAWPCPDPCANHGTTWWTCVACFTDLLPLSVTGIFFRHTGADILFPPFFFDGSSSTAISDGILARFGDDYTSYTYLHDHCNGFLLINKLVINPATLQCATLPEQPLAVPYFLLCHNNPAGEEEEEVVRCQDRFLAFDPTVSVYYEVYSVPRVPLLPRIDGCNKTIKLNPQFLLESQQEEWWPPSPLLLHVFSSRTQQWEQRSFLRRQGQPSIGTLAHIQSRLRQDVNLFLHNGTYYRGRLYVQYDNDFVMSSTDNTTAPGSDEKDLQWGNNNNKCFYTQYIRFLGFHPYKEVVFLHHSGDRGIAYHWNCSKVEDLGSLIHTTLST</sequence>
<keyword evidence="2" id="KW-1185">Reference proteome</keyword>
<dbReference type="EMBL" id="BQKI01000072">
    <property type="protein sequence ID" value="GJN15457.1"/>
    <property type="molecule type" value="Genomic_DNA"/>
</dbReference>
<gene>
    <name evidence="1" type="primary">gb02375</name>
    <name evidence="1" type="ORF">PR202_gb02375</name>
</gene>
<dbReference type="Proteomes" id="UP001054889">
    <property type="component" value="Unassembled WGS sequence"/>
</dbReference>
<dbReference type="AlphaFoldDB" id="A0AAV5DYB7"/>
<organism evidence="1 2">
    <name type="scientific">Eleusine coracana subsp. coracana</name>
    <dbReference type="NCBI Taxonomy" id="191504"/>
    <lineage>
        <taxon>Eukaryota</taxon>
        <taxon>Viridiplantae</taxon>
        <taxon>Streptophyta</taxon>
        <taxon>Embryophyta</taxon>
        <taxon>Tracheophyta</taxon>
        <taxon>Spermatophyta</taxon>
        <taxon>Magnoliopsida</taxon>
        <taxon>Liliopsida</taxon>
        <taxon>Poales</taxon>
        <taxon>Poaceae</taxon>
        <taxon>PACMAD clade</taxon>
        <taxon>Chloridoideae</taxon>
        <taxon>Cynodonteae</taxon>
        <taxon>Eleusininae</taxon>
        <taxon>Eleusine</taxon>
    </lineage>
</organism>
<dbReference type="PANTHER" id="PTHR34591:SF13">
    <property type="entry name" value="OS03G0669900 PROTEIN"/>
    <property type="match status" value="1"/>
</dbReference>
<proteinExistence type="predicted"/>